<keyword evidence="3" id="KW-1185">Reference proteome</keyword>
<evidence type="ECO:0000313" key="3">
    <source>
        <dbReference type="Proteomes" id="UP000033618"/>
    </source>
</evidence>
<organism evidence="2 3">
    <name type="scientific">Robbsia andropogonis</name>
    <dbReference type="NCBI Taxonomy" id="28092"/>
    <lineage>
        <taxon>Bacteria</taxon>
        <taxon>Pseudomonadati</taxon>
        <taxon>Pseudomonadota</taxon>
        <taxon>Betaproteobacteria</taxon>
        <taxon>Burkholderiales</taxon>
        <taxon>Burkholderiaceae</taxon>
        <taxon>Robbsia</taxon>
    </lineage>
</organism>
<feature type="region of interest" description="Disordered" evidence="1">
    <location>
        <begin position="132"/>
        <end position="156"/>
    </location>
</feature>
<feature type="compositionally biased region" description="Basic and acidic residues" evidence="1">
    <location>
        <begin position="60"/>
        <end position="94"/>
    </location>
</feature>
<evidence type="ECO:0000313" key="2">
    <source>
        <dbReference type="EMBL" id="KKB61324.1"/>
    </source>
</evidence>
<dbReference type="AlphaFoldDB" id="A0A0F5JUK4"/>
<feature type="region of interest" description="Disordered" evidence="1">
    <location>
        <begin position="1"/>
        <end position="112"/>
    </location>
</feature>
<dbReference type="STRING" id="28092.WM40_23785"/>
<dbReference type="EMBL" id="LAQU01000049">
    <property type="protein sequence ID" value="KKB61324.1"/>
    <property type="molecule type" value="Genomic_DNA"/>
</dbReference>
<dbReference type="PATRIC" id="fig|28092.6.peg.5594"/>
<proteinExistence type="predicted"/>
<accession>A0A0F5JUK4</accession>
<dbReference type="OrthoDB" id="6631483at2"/>
<dbReference type="Proteomes" id="UP000033618">
    <property type="component" value="Unassembled WGS sequence"/>
</dbReference>
<protein>
    <recommendedName>
        <fullName evidence="4">Scaffolding protein</fullName>
    </recommendedName>
</protein>
<feature type="region of interest" description="Disordered" evidence="1">
    <location>
        <begin position="236"/>
        <end position="289"/>
    </location>
</feature>
<feature type="compositionally biased region" description="Basic and acidic residues" evidence="1">
    <location>
        <begin position="1"/>
        <end position="12"/>
    </location>
</feature>
<evidence type="ECO:0000256" key="1">
    <source>
        <dbReference type="SAM" id="MobiDB-lite"/>
    </source>
</evidence>
<evidence type="ECO:0008006" key="4">
    <source>
        <dbReference type="Google" id="ProtNLM"/>
    </source>
</evidence>
<sequence>MTTETEVLHDAEAPAEESNAPVLFEDDDAEDAQPEQDVSAEESAEDAEATSDAEPPEEDLQTKETKRFSEMRKTLNGTLKDKKRLERELEEMRTRYAPPKPTLGPKPTLDQFDYDENQFSAAYDEWAEQKRAVEAEERNKQEAERKEQEALEAHKRAYSERARSLGVSDFSEAEQEIRDVLNPVQIGLLMKGADDPASLVYALGKSSSRLFEASKITDPVKFTVHIARLETALAAKRTTKPAPEPRVTSERAATGFSASSNTLDRLREEAARTGDYTKVTAYKRQNNVR</sequence>
<gene>
    <name evidence="2" type="ORF">WM40_23785</name>
</gene>
<comment type="caution">
    <text evidence="2">The sequence shown here is derived from an EMBL/GenBank/DDBJ whole genome shotgun (WGS) entry which is preliminary data.</text>
</comment>
<reference evidence="2 3" key="1">
    <citation type="submission" date="2015-03" db="EMBL/GenBank/DDBJ databases">
        <title>Draft Genome Sequence of Burkholderia andropogonis type strain ICMP2807, isolated from Sorghum bicolor.</title>
        <authorList>
            <person name="Lopes-Santos L."/>
            <person name="Castro D.B."/>
            <person name="Ottoboni L.M."/>
            <person name="Park D."/>
            <person name="Weirc B.S."/>
            <person name="Destefano S.A."/>
        </authorList>
    </citation>
    <scope>NUCLEOTIDE SEQUENCE [LARGE SCALE GENOMIC DNA]</scope>
    <source>
        <strain evidence="2 3">ICMP2807</strain>
    </source>
</reference>
<feature type="compositionally biased region" description="Acidic residues" evidence="1">
    <location>
        <begin position="24"/>
        <end position="59"/>
    </location>
</feature>
<dbReference type="RefSeq" id="WP_046154179.1">
    <property type="nucleotide sequence ID" value="NZ_CADFGU010000001.1"/>
</dbReference>
<name>A0A0F5JUK4_9BURK</name>